<accession>F9YBG4</accession>
<geneLocation type="plasmid" evidence="3">
    <name>pKVU_200</name>
</geneLocation>
<dbReference type="Proteomes" id="UP000000692">
    <property type="component" value="Plasmid 2"/>
</dbReference>
<dbReference type="AlphaFoldDB" id="F9YBG4"/>
<dbReference type="KEGG" id="kvl:KVU_PB0038"/>
<dbReference type="HOGENOM" id="CLU_088941_0_2_5"/>
<evidence type="ECO:0000256" key="1">
    <source>
        <dbReference type="SAM" id="SignalP"/>
    </source>
</evidence>
<keyword evidence="2" id="KW-0614">Plasmid</keyword>
<dbReference type="InterPro" id="IPR010412">
    <property type="entry name" value="DUF1007"/>
</dbReference>
<gene>
    <name evidence="2" type="ordered locus">KVU_PB0038</name>
</gene>
<organism evidence="2 3">
    <name type="scientific">Ketogulonicigenium vulgare (strain WSH-001)</name>
    <dbReference type="NCBI Taxonomy" id="759362"/>
    <lineage>
        <taxon>Bacteria</taxon>
        <taxon>Pseudomonadati</taxon>
        <taxon>Pseudomonadota</taxon>
        <taxon>Alphaproteobacteria</taxon>
        <taxon>Rhodobacterales</taxon>
        <taxon>Roseobacteraceae</taxon>
        <taxon>Ketogulonicigenium</taxon>
    </lineage>
</organism>
<feature type="chain" id="PRO_5003395909" evidence="1">
    <location>
        <begin position="20"/>
        <end position="218"/>
    </location>
</feature>
<keyword evidence="3" id="KW-1185">Reference proteome</keyword>
<keyword evidence="1" id="KW-0732">Signal</keyword>
<name>F9YBG4_KETVW</name>
<proteinExistence type="predicted"/>
<keyword evidence="2" id="KW-0418">Kinase</keyword>
<dbReference type="Pfam" id="PF06226">
    <property type="entry name" value="DUF1007"/>
    <property type="match status" value="1"/>
</dbReference>
<evidence type="ECO:0000313" key="2">
    <source>
        <dbReference type="EMBL" id="AEM42716.1"/>
    </source>
</evidence>
<evidence type="ECO:0000313" key="3">
    <source>
        <dbReference type="Proteomes" id="UP000000692"/>
    </source>
</evidence>
<dbReference type="GO" id="GO:0008976">
    <property type="term" value="F:polyphosphate kinase activity"/>
    <property type="evidence" value="ECO:0007669"/>
    <property type="project" value="UniProtKB-EC"/>
</dbReference>
<keyword evidence="2" id="KW-0808">Transferase</keyword>
<reference evidence="2 3" key="1">
    <citation type="journal article" date="2011" name="J. Bacteriol.">
        <title>Complete genome sequence of the industrial strain Ketogulonicigenium vulgare WSH-001.</title>
        <authorList>
            <person name="Liu L."/>
            <person name="Li Y."/>
            <person name="Zhang J."/>
            <person name="Zhou Z."/>
            <person name="Liu J."/>
            <person name="Li X."/>
            <person name="Zhou J."/>
            <person name="Du G."/>
            <person name="Wang L."/>
            <person name="Chen J."/>
        </authorList>
    </citation>
    <scope>NUCLEOTIDE SEQUENCE [LARGE SCALE GENOMIC DNA]</scope>
    <source>
        <strain evidence="2 3">WSH-001</strain>
        <plasmid evidence="3">pKVU_200</plasmid>
    </source>
</reference>
<dbReference type="RefSeq" id="WP_013385679.1">
    <property type="nucleotide sequence ID" value="NC_017385.1"/>
</dbReference>
<dbReference type="EC" id="2.7.4.1" evidence="2"/>
<sequence length="218" mass="23667">MLRCYLITLSLCAPLAAGAHPHEFIDTSLVLHFDAAGQIATVDVRWVWDDFTSMLMLADQGMDPDADGALTAAEADAMAARLSLWPDDFLGDLYFTADGQPVSLQSPQDVAIDYQDGRLIMSYWRALAVPLQPDAGVITVQAYDPTYYAFYDLAGPPELQGRADCDVAVAQADLNAAQQLYDQLLSELTEEDIADFGMYPEVGGAFADMVNVTCAPLQ</sequence>
<feature type="signal peptide" evidence="1">
    <location>
        <begin position="1"/>
        <end position="19"/>
    </location>
</feature>
<protein>
    <submittedName>
        <fullName evidence="2">Polyphosphate kinase</fullName>
        <ecNumber evidence="2">2.7.4.1</ecNumber>
    </submittedName>
</protein>
<dbReference type="EMBL" id="CP002020">
    <property type="protein sequence ID" value="AEM42716.1"/>
    <property type="molecule type" value="Genomic_DNA"/>
</dbReference>
<dbReference type="OrthoDB" id="1679673at2"/>